<dbReference type="Gene3D" id="3.60.20.10">
    <property type="entry name" value="Glutamine Phosphoribosylpyrophosphate, subunit 1, domain 1"/>
    <property type="match status" value="1"/>
</dbReference>
<protein>
    <recommendedName>
        <fullName evidence="2">Gamma-glutamyl-hercynylcysteine sulfoxide hydrolase</fullName>
        <ecNumber evidence="2">3.5.1.118</ecNumber>
    </recommendedName>
    <alternativeName>
        <fullName evidence="2">Gamma-glutamyl hercynylcysteine S-oxide hydrolase</fullName>
    </alternativeName>
</protein>
<dbReference type="SUPFAM" id="SSF56235">
    <property type="entry name" value="N-terminal nucleophile aminohydrolases (Ntn hydrolases)"/>
    <property type="match status" value="1"/>
</dbReference>
<dbReference type="InterPro" id="IPR017808">
    <property type="entry name" value="EgtC"/>
</dbReference>
<comment type="caution">
    <text evidence="4">The sequence shown here is derived from an EMBL/GenBank/DDBJ whole genome shotgun (WGS) entry which is preliminary data.</text>
</comment>
<dbReference type="NCBIfam" id="TIGR03442">
    <property type="entry name" value="ergothioneine biosynthesis protein EgtC"/>
    <property type="match status" value="1"/>
</dbReference>
<dbReference type="PANTHER" id="PTHR43187:SF2">
    <property type="entry name" value="GAMMA-GLUTAMYL-HERCYNYLCYSTEINE SULFOXIDE HYDROLASE"/>
    <property type="match status" value="1"/>
</dbReference>
<dbReference type="OrthoDB" id="9804310at2"/>
<dbReference type="Proteomes" id="UP000308705">
    <property type="component" value="Unassembled WGS sequence"/>
</dbReference>
<dbReference type="RefSeq" id="WP_137248215.1">
    <property type="nucleotide sequence ID" value="NZ_SZQA01000016.1"/>
</dbReference>
<dbReference type="InterPro" id="IPR026869">
    <property type="entry name" value="EgtC-like"/>
</dbReference>
<proteinExistence type="inferred from homology"/>
<dbReference type="InterPro" id="IPR052373">
    <property type="entry name" value="Gamma-glu_amide_hydrolase"/>
</dbReference>
<keyword evidence="1 2" id="KW-0315">Glutamine amidotransferase</keyword>
<dbReference type="UniPathway" id="UPA01014"/>
<dbReference type="PANTHER" id="PTHR43187">
    <property type="entry name" value="GLUTAMINE AMIDOTRANSFERASE DUG3-RELATED"/>
    <property type="match status" value="1"/>
</dbReference>
<sequence length="235" mass="25237">MCRHAAWLGEPRPLSSLIQQPDHGLLKQSYVPRRQRWGTVNADGFGMGWYAHDRVIRYRRSIPMWADANLEGLAASAISGCLIAAVRSATVGMPIEETATAPFMEGKWLFSHNGRVPGEALTGLKAHEAESTCDSAKLAAGVFALGRLGWSLGDAIAEVTMAAGGADAEARVNLLATDGQTIAATTWGDTLFVRSLPEGVLVASEPLDDRDDGWVSVPDRTLVIVTPDGIDWRDL</sequence>
<dbReference type="InterPro" id="IPR032889">
    <property type="entry name" value="EgtC_Actinobacteria"/>
</dbReference>
<evidence type="ECO:0000313" key="5">
    <source>
        <dbReference type="Proteomes" id="UP000308705"/>
    </source>
</evidence>
<dbReference type="InterPro" id="IPR029055">
    <property type="entry name" value="Ntn_hydrolases_N"/>
</dbReference>
<reference evidence="4 5" key="1">
    <citation type="submission" date="2019-04" db="EMBL/GenBank/DDBJ databases">
        <title>Herbidospora sp. NEAU-GS14.nov., a novel actinomycete isolated from soil.</title>
        <authorList>
            <person name="Han L."/>
        </authorList>
    </citation>
    <scope>NUCLEOTIDE SEQUENCE [LARGE SCALE GENOMIC DNA]</scope>
    <source>
        <strain evidence="4 5">NEAU-GS14</strain>
    </source>
</reference>
<comment type="catalytic activity">
    <reaction evidence="2">
        <text>gamma-L-glutamyl-hercynylcysteine S-oxide + H2O = S-(hercyn-2-yl)-L-cysteine S-oxide + L-glutamate</text>
        <dbReference type="Rhea" id="RHEA:42684"/>
        <dbReference type="ChEBI" id="CHEBI:15377"/>
        <dbReference type="ChEBI" id="CHEBI:29985"/>
        <dbReference type="ChEBI" id="CHEBI:82703"/>
        <dbReference type="ChEBI" id="CHEBI:82706"/>
        <dbReference type="EC" id="3.5.1.118"/>
    </reaction>
</comment>
<name>A0A4U3MFP6_9ACTN</name>
<dbReference type="PROSITE" id="PS51278">
    <property type="entry name" value="GATASE_TYPE_2"/>
    <property type="match status" value="1"/>
</dbReference>
<organism evidence="4 5">
    <name type="scientific">Herbidospora galbida</name>
    <dbReference type="NCBI Taxonomy" id="2575442"/>
    <lineage>
        <taxon>Bacteria</taxon>
        <taxon>Bacillati</taxon>
        <taxon>Actinomycetota</taxon>
        <taxon>Actinomycetes</taxon>
        <taxon>Streptosporangiales</taxon>
        <taxon>Streptosporangiaceae</taxon>
        <taxon>Herbidospora</taxon>
    </lineage>
</organism>
<evidence type="ECO:0000256" key="1">
    <source>
        <dbReference type="ARBA" id="ARBA00022962"/>
    </source>
</evidence>
<dbReference type="GO" id="GO:0016811">
    <property type="term" value="F:hydrolase activity, acting on carbon-nitrogen (but not peptide) bonds, in linear amides"/>
    <property type="evidence" value="ECO:0007669"/>
    <property type="project" value="UniProtKB-UniRule"/>
</dbReference>
<dbReference type="CDD" id="cd01908">
    <property type="entry name" value="YafJ"/>
    <property type="match status" value="1"/>
</dbReference>
<keyword evidence="5" id="KW-1185">Reference proteome</keyword>
<gene>
    <name evidence="2 4" type="primary">egtC</name>
    <name evidence="4" type="ORF">FDA94_17930</name>
</gene>
<feature type="domain" description="Glutamine amidotransferase type-2" evidence="3">
    <location>
        <begin position="2"/>
        <end position="235"/>
    </location>
</feature>
<dbReference type="InterPro" id="IPR017932">
    <property type="entry name" value="GATase_2_dom"/>
</dbReference>
<evidence type="ECO:0000259" key="3">
    <source>
        <dbReference type="PROSITE" id="PS51278"/>
    </source>
</evidence>
<accession>A0A4U3MFP6</accession>
<dbReference type="EMBL" id="SZQA01000016">
    <property type="protein sequence ID" value="TKK87379.1"/>
    <property type="molecule type" value="Genomic_DNA"/>
</dbReference>
<dbReference type="GO" id="GO:0052699">
    <property type="term" value="P:ergothioneine biosynthetic process"/>
    <property type="evidence" value="ECO:0007669"/>
    <property type="project" value="UniProtKB-UniRule"/>
</dbReference>
<comment type="function">
    <text evidence="2">Catalyzes the hydrolysis of the gamma-glutamyl amide bond of hercynyl-gamma-L-glutamyl-L-cysteine sulfoxide to produce hercynylcysteine sulfoxide, a step in the biosynthesis pathway of ergothioneine.</text>
</comment>
<dbReference type="AlphaFoldDB" id="A0A4U3MFP6"/>
<dbReference type="Pfam" id="PF13230">
    <property type="entry name" value="GATase_4"/>
    <property type="match status" value="1"/>
</dbReference>
<evidence type="ECO:0000313" key="4">
    <source>
        <dbReference type="EMBL" id="TKK87379.1"/>
    </source>
</evidence>
<comment type="pathway">
    <text evidence="2">Amino-acid biosynthesis; ergothioneine biosynthesis.</text>
</comment>
<evidence type="ECO:0000256" key="2">
    <source>
        <dbReference type="HAMAP-Rule" id="MF_02036"/>
    </source>
</evidence>
<dbReference type="HAMAP" id="MF_02036">
    <property type="entry name" value="EgtC"/>
    <property type="match status" value="1"/>
</dbReference>
<keyword evidence="2" id="KW-0378">Hydrolase</keyword>
<dbReference type="EC" id="3.5.1.118" evidence="2"/>